<dbReference type="OrthoDB" id="10253954at2759"/>
<dbReference type="Gene3D" id="2.60.40.10">
    <property type="entry name" value="Immunoglobulins"/>
    <property type="match status" value="2"/>
</dbReference>
<comment type="caution">
    <text evidence="4">The sequence shown here is derived from an EMBL/GenBank/DDBJ whole genome shotgun (WGS) entry which is preliminary data.</text>
</comment>
<dbReference type="GO" id="GO:0007156">
    <property type="term" value="P:homophilic cell adhesion via plasma membrane adhesion molecules"/>
    <property type="evidence" value="ECO:0007669"/>
    <property type="project" value="TreeGrafter"/>
</dbReference>
<evidence type="ECO:0000256" key="1">
    <source>
        <dbReference type="ARBA" id="ARBA00023319"/>
    </source>
</evidence>
<gene>
    <name evidence="4" type="primary">Lar_1</name>
    <name evidence="4" type="ORF">FJT64_019312</name>
</gene>
<keyword evidence="5" id="KW-1185">Reference proteome</keyword>
<dbReference type="InterPro" id="IPR013783">
    <property type="entry name" value="Ig-like_fold"/>
</dbReference>
<name>A0A6A4X0M0_AMPAM</name>
<dbReference type="PANTHER" id="PTHR10075:SF100">
    <property type="entry name" value="FASCICLIN-2"/>
    <property type="match status" value="1"/>
</dbReference>
<dbReference type="Pfam" id="PF07679">
    <property type="entry name" value="I-set"/>
    <property type="match status" value="1"/>
</dbReference>
<dbReference type="SUPFAM" id="SSF56672">
    <property type="entry name" value="DNA/RNA polymerases"/>
    <property type="match status" value="1"/>
</dbReference>
<dbReference type="InterPro" id="IPR043502">
    <property type="entry name" value="DNA/RNA_pol_sf"/>
</dbReference>
<reference evidence="4 5" key="1">
    <citation type="submission" date="2019-07" db="EMBL/GenBank/DDBJ databases">
        <title>Draft genome assembly of a fouling barnacle, Amphibalanus amphitrite (Darwin, 1854): The first reference genome for Thecostraca.</title>
        <authorList>
            <person name="Kim W."/>
        </authorList>
    </citation>
    <scope>NUCLEOTIDE SEQUENCE [LARGE SCALE GENOMIC DNA]</scope>
    <source>
        <strain evidence="4">SNU_AA5</strain>
        <tissue evidence="4">Soma without cirri and trophi</tissue>
    </source>
</reference>
<dbReference type="InterPro" id="IPR036179">
    <property type="entry name" value="Ig-like_dom_sf"/>
</dbReference>
<dbReference type="GO" id="GO:0071897">
    <property type="term" value="P:DNA biosynthetic process"/>
    <property type="evidence" value="ECO:0007669"/>
    <property type="project" value="UniProtKB-ARBA"/>
</dbReference>
<feature type="domain" description="Reverse transcriptase" evidence="3">
    <location>
        <begin position="1"/>
        <end position="362"/>
    </location>
</feature>
<dbReference type="Pfam" id="PF00078">
    <property type="entry name" value="RVT_1"/>
    <property type="match status" value="1"/>
</dbReference>
<evidence type="ECO:0000259" key="3">
    <source>
        <dbReference type="PROSITE" id="PS50878"/>
    </source>
</evidence>
<organism evidence="4 5">
    <name type="scientific">Amphibalanus amphitrite</name>
    <name type="common">Striped barnacle</name>
    <name type="synonym">Balanus amphitrite</name>
    <dbReference type="NCBI Taxonomy" id="1232801"/>
    <lineage>
        <taxon>Eukaryota</taxon>
        <taxon>Metazoa</taxon>
        <taxon>Ecdysozoa</taxon>
        <taxon>Arthropoda</taxon>
        <taxon>Crustacea</taxon>
        <taxon>Multicrustacea</taxon>
        <taxon>Cirripedia</taxon>
        <taxon>Thoracica</taxon>
        <taxon>Thoracicalcarea</taxon>
        <taxon>Balanomorpha</taxon>
        <taxon>Balanoidea</taxon>
        <taxon>Balanidae</taxon>
        <taxon>Amphibalaninae</taxon>
        <taxon>Amphibalanus</taxon>
    </lineage>
</organism>
<dbReference type="PROSITE" id="PS50878">
    <property type="entry name" value="RT_POL"/>
    <property type="match status" value="1"/>
</dbReference>
<dbReference type="GO" id="GO:0070593">
    <property type="term" value="P:dendrite self-avoidance"/>
    <property type="evidence" value="ECO:0007669"/>
    <property type="project" value="TreeGrafter"/>
</dbReference>
<dbReference type="AlphaFoldDB" id="A0A6A4X0M0"/>
<feature type="domain" description="Ig-like" evidence="2">
    <location>
        <begin position="114"/>
        <end position="188"/>
    </location>
</feature>
<accession>A0A6A4X0M0</accession>
<evidence type="ECO:0000259" key="2">
    <source>
        <dbReference type="PROSITE" id="PS50835"/>
    </source>
</evidence>
<dbReference type="Pfam" id="PF13927">
    <property type="entry name" value="Ig_3"/>
    <property type="match status" value="1"/>
</dbReference>
<dbReference type="GO" id="GO:0030424">
    <property type="term" value="C:axon"/>
    <property type="evidence" value="ECO:0007669"/>
    <property type="project" value="TreeGrafter"/>
</dbReference>
<dbReference type="SMART" id="SM00408">
    <property type="entry name" value="IGc2"/>
    <property type="match status" value="2"/>
</dbReference>
<dbReference type="InterPro" id="IPR013098">
    <property type="entry name" value="Ig_I-set"/>
</dbReference>
<dbReference type="GO" id="GO:0098632">
    <property type="term" value="F:cell-cell adhesion mediator activity"/>
    <property type="evidence" value="ECO:0007669"/>
    <property type="project" value="TreeGrafter"/>
</dbReference>
<dbReference type="InterPro" id="IPR007110">
    <property type="entry name" value="Ig-like_dom"/>
</dbReference>
<keyword evidence="1" id="KW-0393">Immunoglobulin domain</keyword>
<dbReference type="Proteomes" id="UP000440578">
    <property type="component" value="Unassembled WGS sequence"/>
</dbReference>
<evidence type="ECO:0000313" key="4">
    <source>
        <dbReference type="EMBL" id="KAF0309570.1"/>
    </source>
</evidence>
<evidence type="ECO:0000313" key="5">
    <source>
        <dbReference type="Proteomes" id="UP000440578"/>
    </source>
</evidence>
<dbReference type="PANTHER" id="PTHR10075">
    <property type="entry name" value="BASIGIN RELATED"/>
    <property type="match status" value="1"/>
</dbReference>
<dbReference type="InterPro" id="IPR000477">
    <property type="entry name" value="RT_dom"/>
</dbReference>
<protein>
    <submittedName>
        <fullName evidence="4">Tyrosine-protein phosphatase Lar</fullName>
    </submittedName>
</protein>
<dbReference type="SUPFAM" id="SSF48726">
    <property type="entry name" value="Immunoglobulin"/>
    <property type="match status" value="2"/>
</dbReference>
<sequence length="362" mass="39665">MGLDWVNGCHDPPVITEEPRDQKVPYSEAAAFFCRARGDPAPVITWWRNGEPLQPSLLVEFPQGKGFWVEPVRRTTDEGDYECVAENGVGDPVRAKASLTVIGGADSVRPSGFPRITQDPMPQPVEKGRDFVVRCRATGDPEPTIHWFKDGVPVNMSDSRYRLRGEPNRALVSVNDSLLEAADRGDISILTLIDLSRAFDVVDHQTLLNQLQLLQIDPGWFRSYLTGHKQCVQVPGGERSTLLPIDIGIFQGSCLGPMLYNIASIGAACYVPSEVNGSMVRMARYADDTQLVVSGPKERLPEIQTALEGVLDTLATYFLQNGMKINAAKTEMMVAGGRSALQAAERDPTTSAISCQPNKPQK</sequence>
<dbReference type="GO" id="GO:0005886">
    <property type="term" value="C:plasma membrane"/>
    <property type="evidence" value="ECO:0007669"/>
    <property type="project" value="TreeGrafter"/>
</dbReference>
<dbReference type="InterPro" id="IPR003598">
    <property type="entry name" value="Ig_sub2"/>
</dbReference>
<dbReference type="PROSITE" id="PS50835">
    <property type="entry name" value="IG_LIKE"/>
    <property type="match status" value="2"/>
</dbReference>
<dbReference type="GO" id="GO:0007411">
    <property type="term" value="P:axon guidance"/>
    <property type="evidence" value="ECO:0007669"/>
    <property type="project" value="TreeGrafter"/>
</dbReference>
<feature type="domain" description="Ig-like" evidence="2">
    <location>
        <begin position="13"/>
        <end position="100"/>
    </location>
</feature>
<proteinExistence type="predicted"/>
<dbReference type="EMBL" id="VIIS01000388">
    <property type="protein sequence ID" value="KAF0309570.1"/>
    <property type="molecule type" value="Genomic_DNA"/>
</dbReference>